<keyword evidence="3" id="KW-0805">Transcription regulation</keyword>
<evidence type="ECO:0000313" key="6">
    <source>
        <dbReference type="EMBL" id="CAI1932722.1"/>
    </source>
</evidence>
<dbReference type="EMBL" id="OX291494">
    <property type="protein sequence ID" value="CAI1932722.1"/>
    <property type="molecule type" value="Genomic_DNA"/>
</dbReference>
<evidence type="ECO:0000256" key="3">
    <source>
        <dbReference type="ARBA" id="ARBA00023015"/>
    </source>
</evidence>
<name>A0ABN8VR93_SACEU</name>
<evidence type="ECO:0000313" key="7">
    <source>
        <dbReference type="Proteomes" id="UP001152964"/>
    </source>
</evidence>
<keyword evidence="7" id="KW-1185">Reference proteome</keyword>
<evidence type="ECO:0000256" key="1">
    <source>
        <dbReference type="ARBA" id="ARBA00004123"/>
    </source>
</evidence>
<dbReference type="Proteomes" id="UP001152964">
    <property type="component" value="Chromosome 4"/>
</dbReference>
<evidence type="ECO:0000256" key="5">
    <source>
        <dbReference type="ARBA" id="ARBA00023242"/>
    </source>
</evidence>
<accession>A0ABN8VR93</accession>
<comment type="similarity">
    <text evidence="2">Belongs to the Mediator complex subunit 22 family.</text>
</comment>
<organism evidence="6 7">
    <name type="scientific">Saccharomyces eubayanus</name>
    <name type="common">Yeast</name>
    <dbReference type="NCBI Taxonomy" id="1080349"/>
    <lineage>
        <taxon>Eukaryota</taxon>
        <taxon>Fungi</taxon>
        <taxon>Dikarya</taxon>
        <taxon>Ascomycota</taxon>
        <taxon>Saccharomycotina</taxon>
        <taxon>Saccharomycetes</taxon>
        <taxon>Saccharomycetales</taxon>
        <taxon>Saccharomycetaceae</taxon>
        <taxon>Saccharomyces</taxon>
    </lineage>
</organism>
<keyword evidence="5" id="KW-0539">Nucleus</keyword>
<comment type="subcellular location">
    <subcellularLocation>
        <location evidence="1">Nucleus</location>
    </subcellularLocation>
</comment>
<keyword evidence="4" id="KW-0804">Transcription</keyword>
<dbReference type="Pfam" id="PF06179">
    <property type="entry name" value="Med22"/>
    <property type="match status" value="1"/>
</dbReference>
<sequence length="156" mass="18249">MNHILTKRWFVFAVVFNNISWNNDCNWPVLFYYYRMSNQALYEKLEQTRTILSVKLAELINMTTIADRDDDDDDSFAQENSELAIATGSVMMVNNQTMQLIKNVQDLLSLTRSIKEKWLLNQIPVMGHSEKARFDENQIEQLLDNCIKSFIAEETT</sequence>
<evidence type="ECO:0000256" key="2">
    <source>
        <dbReference type="ARBA" id="ARBA00005942"/>
    </source>
</evidence>
<proteinExistence type="inferred from homology"/>
<evidence type="ECO:0000256" key="4">
    <source>
        <dbReference type="ARBA" id="ARBA00023163"/>
    </source>
</evidence>
<gene>
    <name evidence="6" type="primary">U6500D04580</name>
    <name evidence="6" type="ORF">SEUBUCD650_0D04580</name>
</gene>
<reference evidence="6" key="1">
    <citation type="submission" date="2022-08" db="EMBL/GenBank/DDBJ databases">
        <authorList>
            <person name="Byrne P K."/>
        </authorList>
    </citation>
    <scope>NUCLEOTIDE SEQUENCE</scope>
    <source>
        <strain evidence="6">UCD650</strain>
    </source>
</reference>
<dbReference type="Gene3D" id="6.10.280.160">
    <property type="entry name" value="Mediator of RNA polymerase II transcription subunit 22"/>
    <property type="match status" value="1"/>
</dbReference>
<evidence type="ECO:0008006" key="8">
    <source>
        <dbReference type="Google" id="ProtNLM"/>
    </source>
</evidence>
<dbReference type="InterPro" id="IPR009332">
    <property type="entry name" value="Med22"/>
</dbReference>
<protein>
    <recommendedName>
        <fullName evidence="8">Mediator of RNA polymerase II transcription subunit 22</fullName>
    </recommendedName>
</protein>